<dbReference type="Proteomes" id="UP001558713">
    <property type="component" value="Unassembled WGS sequence"/>
</dbReference>
<evidence type="ECO:0000313" key="1">
    <source>
        <dbReference type="EMBL" id="KAL1221278.1"/>
    </source>
</evidence>
<evidence type="ECO:0000313" key="2">
    <source>
        <dbReference type="Proteomes" id="UP001558713"/>
    </source>
</evidence>
<dbReference type="PANTHER" id="PTHR10775">
    <property type="entry name" value="OS08G0208400 PROTEIN"/>
    <property type="match status" value="1"/>
</dbReference>
<organism evidence="1 2">
    <name type="scientific">Cardamine amara subsp. amara</name>
    <dbReference type="NCBI Taxonomy" id="228776"/>
    <lineage>
        <taxon>Eukaryota</taxon>
        <taxon>Viridiplantae</taxon>
        <taxon>Streptophyta</taxon>
        <taxon>Embryophyta</taxon>
        <taxon>Tracheophyta</taxon>
        <taxon>Spermatophyta</taxon>
        <taxon>Magnoliopsida</taxon>
        <taxon>eudicotyledons</taxon>
        <taxon>Gunneridae</taxon>
        <taxon>Pentapetalae</taxon>
        <taxon>rosids</taxon>
        <taxon>malvids</taxon>
        <taxon>Brassicales</taxon>
        <taxon>Brassicaceae</taxon>
        <taxon>Cardamineae</taxon>
        <taxon>Cardamine</taxon>
    </lineage>
</organism>
<comment type="caution">
    <text evidence="1">The sequence shown here is derived from an EMBL/GenBank/DDBJ whole genome shotgun (WGS) entry which is preliminary data.</text>
</comment>
<gene>
    <name evidence="1" type="ORF">V5N11_032725</name>
</gene>
<sequence>MYLGLCTYGFNPFGKHGRKYSLWPVIVTPYNLPPSLCMRREFLFLSILVPGPDHPKRSLDVFLQPLIYELQMLWEHGAEAYNVSCQPNFNMRAVLMWTISDFPAYGMLSGWTTHGRLSCPYCKTTLMHSNLGTEERVVGLIVIEGFYRVIIRIIGLEHCLRSLRKGLMRHLLRQTNILY</sequence>
<dbReference type="AlphaFoldDB" id="A0ABD1BVN5"/>
<dbReference type="InterPro" id="IPR004242">
    <property type="entry name" value="Transposase_21"/>
</dbReference>
<accession>A0ABD1BVN5</accession>
<proteinExistence type="predicted"/>
<keyword evidence="2" id="KW-1185">Reference proteome</keyword>
<name>A0ABD1BVN5_CARAN</name>
<dbReference type="PANTHER" id="PTHR10775:SF185">
    <property type="entry name" value="OS08G0208400 PROTEIN"/>
    <property type="match status" value="1"/>
</dbReference>
<reference evidence="1 2" key="1">
    <citation type="submission" date="2024-04" db="EMBL/GenBank/DDBJ databases">
        <title>Genome assembly C_amara_ONT_v2.</title>
        <authorList>
            <person name="Yant L."/>
            <person name="Moore C."/>
            <person name="Slenker M."/>
        </authorList>
    </citation>
    <scope>NUCLEOTIDE SEQUENCE [LARGE SCALE GENOMIC DNA]</scope>
    <source>
        <tissue evidence="1">Leaf</tissue>
    </source>
</reference>
<dbReference type="Pfam" id="PF02992">
    <property type="entry name" value="Transposase_21"/>
    <property type="match status" value="1"/>
</dbReference>
<dbReference type="EMBL" id="JBANAX010000131">
    <property type="protein sequence ID" value="KAL1221278.1"/>
    <property type="molecule type" value="Genomic_DNA"/>
</dbReference>
<protein>
    <submittedName>
        <fullName evidence="1">Uncharacterized protein</fullName>
    </submittedName>
</protein>